<protein>
    <submittedName>
        <fullName evidence="2">Uncharacterized protein</fullName>
    </submittedName>
</protein>
<dbReference type="AlphaFoldDB" id="A0A8X6XG17"/>
<feature type="region of interest" description="Disordered" evidence="1">
    <location>
        <begin position="72"/>
        <end position="152"/>
    </location>
</feature>
<proteinExistence type="predicted"/>
<gene>
    <name evidence="2" type="ORF">TNIN_59551</name>
</gene>
<sequence>MTSLPNTWTFRRVKHKETLTIICGGGLSRTGGPLLDILHMATRLRFRHCPGEESGEVNRFSFGRKMFPLRPQNYQFSNTKHTRSEHPPTNPVPRVRYHYTEERRRESPSFDTSQKPSVTPRSRCRGCPCAKHKEQQVKTRSHHGLRQRRRNQ</sequence>
<evidence type="ECO:0000256" key="1">
    <source>
        <dbReference type="SAM" id="MobiDB-lite"/>
    </source>
</evidence>
<evidence type="ECO:0000313" key="2">
    <source>
        <dbReference type="EMBL" id="GFY52554.1"/>
    </source>
</evidence>
<reference evidence="2" key="1">
    <citation type="submission" date="2020-08" db="EMBL/GenBank/DDBJ databases">
        <title>Multicomponent nature underlies the extraordinary mechanical properties of spider dragline silk.</title>
        <authorList>
            <person name="Kono N."/>
            <person name="Nakamura H."/>
            <person name="Mori M."/>
            <person name="Yoshida Y."/>
            <person name="Ohtoshi R."/>
            <person name="Malay A.D."/>
            <person name="Moran D.A.P."/>
            <person name="Tomita M."/>
            <person name="Numata K."/>
            <person name="Arakawa K."/>
        </authorList>
    </citation>
    <scope>NUCLEOTIDE SEQUENCE</scope>
</reference>
<comment type="caution">
    <text evidence="2">The sequence shown here is derived from an EMBL/GenBank/DDBJ whole genome shotgun (WGS) entry which is preliminary data.</text>
</comment>
<accession>A0A8X6XG17</accession>
<evidence type="ECO:0000313" key="3">
    <source>
        <dbReference type="Proteomes" id="UP000886998"/>
    </source>
</evidence>
<dbReference type="EMBL" id="BMAV01008736">
    <property type="protein sequence ID" value="GFY52554.1"/>
    <property type="molecule type" value="Genomic_DNA"/>
</dbReference>
<feature type="compositionally biased region" description="Polar residues" evidence="1">
    <location>
        <begin position="109"/>
        <end position="120"/>
    </location>
</feature>
<name>A0A8X6XG17_9ARAC</name>
<dbReference type="Proteomes" id="UP000886998">
    <property type="component" value="Unassembled WGS sequence"/>
</dbReference>
<keyword evidence="3" id="KW-1185">Reference proteome</keyword>
<feature type="compositionally biased region" description="Basic and acidic residues" evidence="1">
    <location>
        <begin position="98"/>
        <end position="108"/>
    </location>
</feature>
<organism evidence="2 3">
    <name type="scientific">Trichonephila inaurata madagascariensis</name>
    <dbReference type="NCBI Taxonomy" id="2747483"/>
    <lineage>
        <taxon>Eukaryota</taxon>
        <taxon>Metazoa</taxon>
        <taxon>Ecdysozoa</taxon>
        <taxon>Arthropoda</taxon>
        <taxon>Chelicerata</taxon>
        <taxon>Arachnida</taxon>
        <taxon>Araneae</taxon>
        <taxon>Araneomorphae</taxon>
        <taxon>Entelegynae</taxon>
        <taxon>Araneoidea</taxon>
        <taxon>Nephilidae</taxon>
        <taxon>Trichonephila</taxon>
        <taxon>Trichonephila inaurata</taxon>
    </lineage>
</organism>
<feature type="compositionally biased region" description="Basic residues" evidence="1">
    <location>
        <begin position="139"/>
        <end position="152"/>
    </location>
</feature>